<keyword evidence="2" id="KW-0812">Transmembrane</keyword>
<evidence type="ECO:0000256" key="1">
    <source>
        <dbReference type="SAM" id="MobiDB-lite"/>
    </source>
</evidence>
<keyword evidence="3" id="KW-0378">Hydrolase</keyword>
<dbReference type="GO" id="GO:0006508">
    <property type="term" value="P:proteolysis"/>
    <property type="evidence" value="ECO:0007669"/>
    <property type="project" value="UniProtKB-KW"/>
</dbReference>
<evidence type="ECO:0000313" key="4">
    <source>
        <dbReference type="Proteomes" id="UP001390339"/>
    </source>
</evidence>
<evidence type="ECO:0000256" key="2">
    <source>
        <dbReference type="SAM" id="Phobius"/>
    </source>
</evidence>
<organism evidence="3 4">
    <name type="scientific">Apiospora arundinis</name>
    <dbReference type="NCBI Taxonomy" id="335852"/>
    <lineage>
        <taxon>Eukaryota</taxon>
        <taxon>Fungi</taxon>
        <taxon>Dikarya</taxon>
        <taxon>Ascomycota</taxon>
        <taxon>Pezizomycotina</taxon>
        <taxon>Sordariomycetes</taxon>
        <taxon>Xylariomycetidae</taxon>
        <taxon>Amphisphaeriales</taxon>
        <taxon>Apiosporaceae</taxon>
        <taxon>Apiospora</taxon>
    </lineage>
</organism>
<feature type="compositionally biased region" description="Low complexity" evidence="1">
    <location>
        <begin position="32"/>
        <end position="78"/>
    </location>
</feature>
<keyword evidence="4" id="KW-1185">Reference proteome</keyword>
<protein>
    <submittedName>
        <fullName evidence="3">Eukaryotic aspartyl protease</fullName>
    </submittedName>
</protein>
<keyword evidence="2" id="KW-1133">Transmembrane helix</keyword>
<reference evidence="3 4" key="1">
    <citation type="journal article" date="2024" name="IMA Fungus">
        <title>Apiospora arundinis, a panoply of carbohydrate-active enzymes and secondary metabolites.</title>
        <authorList>
            <person name="Sorensen T."/>
            <person name="Petersen C."/>
            <person name="Muurmann A.T."/>
            <person name="Christiansen J.V."/>
            <person name="Brundto M.L."/>
            <person name="Overgaard C.K."/>
            <person name="Boysen A.T."/>
            <person name="Wollenberg R.D."/>
            <person name="Larsen T.O."/>
            <person name="Sorensen J.L."/>
            <person name="Nielsen K.L."/>
            <person name="Sondergaard T.E."/>
        </authorList>
    </citation>
    <scope>NUCLEOTIDE SEQUENCE [LARGE SCALE GENOMIC DNA]</scope>
    <source>
        <strain evidence="3 4">AAU 773</strain>
    </source>
</reference>
<dbReference type="SUPFAM" id="SSF81995">
    <property type="entry name" value="beta-sandwich domain of Sec23/24"/>
    <property type="match status" value="1"/>
</dbReference>
<dbReference type="GO" id="GO:0008233">
    <property type="term" value="F:peptidase activity"/>
    <property type="evidence" value="ECO:0007669"/>
    <property type="project" value="UniProtKB-KW"/>
</dbReference>
<name>A0ABR2HJY8_9PEZI</name>
<feature type="region of interest" description="Disordered" evidence="1">
    <location>
        <begin position="1"/>
        <end position="118"/>
    </location>
</feature>
<comment type="caution">
    <text evidence="3">The sequence shown here is derived from an EMBL/GenBank/DDBJ whole genome shotgun (WGS) entry which is preliminary data.</text>
</comment>
<feature type="transmembrane region" description="Helical" evidence="2">
    <location>
        <begin position="130"/>
        <end position="151"/>
    </location>
</feature>
<keyword evidence="3" id="KW-0645">Protease</keyword>
<keyword evidence="2" id="KW-0472">Membrane</keyword>
<evidence type="ECO:0000313" key="3">
    <source>
        <dbReference type="EMBL" id="KAK8848497.1"/>
    </source>
</evidence>
<feature type="compositionally biased region" description="Basic and acidic residues" evidence="1">
    <location>
        <begin position="8"/>
        <end position="27"/>
    </location>
</feature>
<accession>A0ABR2HJY8</accession>
<proteinExistence type="predicted"/>
<dbReference type="EMBL" id="JAPCWZ010000010">
    <property type="protein sequence ID" value="KAK8848497.1"/>
    <property type="molecule type" value="Genomic_DNA"/>
</dbReference>
<sequence>MDSSNAPEVDKTADHPEVVWNHLRDPEPYVPTYSPQSQTQQPLQQQQYAQQQPEQQQYQQQQQYQSYQQTDQQHQYQQTLPDSQMAHPAGTAAQPSYGYVVGQSSSHGSGANEKGGEPERKATIYGMSRTFFIALVVLAVVTIAAAIGGGVGGSMAVRSAYNEGAKGASNDIRAGAASESSSSVAAAAAATSAASPTISGGSTVTSTAGGLFTAPTAGVQLALDCPKLTGEKVTIKFGSDYEASFTLACGLDKPGRGFDLFSATVYTYTDCMRLCVSYNRASRSKSCQGVSFGADLSDNVAKVYANCFLKNTTSDMSSATDRFMFASLNP</sequence>
<dbReference type="Proteomes" id="UP001390339">
    <property type="component" value="Unassembled WGS sequence"/>
</dbReference>
<gene>
    <name evidence="3" type="ORF">PGQ11_014977</name>
</gene>